<evidence type="ECO:0000313" key="3">
    <source>
        <dbReference type="Proteomes" id="UP000886523"/>
    </source>
</evidence>
<dbReference type="AlphaFoldDB" id="A0A9P6DYX4"/>
<dbReference type="EMBL" id="MU128943">
    <property type="protein sequence ID" value="KAF9516128.1"/>
    <property type="molecule type" value="Genomic_DNA"/>
</dbReference>
<protein>
    <submittedName>
        <fullName evidence="2">Uncharacterized protein</fullName>
    </submittedName>
</protein>
<comment type="caution">
    <text evidence="2">The sequence shown here is derived from an EMBL/GenBank/DDBJ whole genome shotgun (WGS) entry which is preliminary data.</text>
</comment>
<evidence type="ECO:0000313" key="2">
    <source>
        <dbReference type="EMBL" id="KAF9516128.1"/>
    </source>
</evidence>
<sequence length="285" mass="31563">MSEAYPPVTAVKPDTVSIDWNAPSDSGPSTASASLSAWEQVNSLDPRSRNENLVKCSQCTYLGPVSSFPLRLNGNGHVKTCSKHTKPRRVDSKTGHSPTPSANVTTVSWTTLLEEIHLQAQGQVDLDRFIEFDENHPGVTGDTLLIRANTVMDRIKTAAGYRFNYKRRQDSTQKARKSTVFTYYCAQLEGEQTKHALHPDERRRRPKKLPKIPRFHCNGWASLTVTEEVPTIMRLRMTHAFAHVACFSNRPAGAGVGKPRPSGSSFSNSTRLGQSDPTAGIRRFG</sequence>
<dbReference type="OrthoDB" id="2437251at2759"/>
<name>A0A9P6DYX4_9AGAM</name>
<gene>
    <name evidence="2" type="ORF">BS47DRAFT_704909</name>
</gene>
<reference evidence="2" key="1">
    <citation type="journal article" date="2020" name="Nat. Commun.">
        <title>Large-scale genome sequencing of mycorrhizal fungi provides insights into the early evolution of symbiotic traits.</title>
        <authorList>
            <person name="Miyauchi S."/>
            <person name="Kiss E."/>
            <person name="Kuo A."/>
            <person name="Drula E."/>
            <person name="Kohler A."/>
            <person name="Sanchez-Garcia M."/>
            <person name="Morin E."/>
            <person name="Andreopoulos B."/>
            <person name="Barry K.W."/>
            <person name="Bonito G."/>
            <person name="Buee M."/>
            <person name="Carver A."/>
            <person name="Chen C."/>
            <person name="Cichocki N."/>
            <person name="Clum A."/>
            <person name="Culley D."/>
            <person name="Crous P.W."/>
            <person name="Fauchery L."/>
            <person name="Girlanda M."/>
            <person name="Hayes R.D."/>
            <person name="Keri Z."/>
            <person name="LaButti K."/>
            <person name="Lipzen A."/>
            <person name="Lombard V."/>
            <person name="Magnuson J."/>
            <person name="Maillard F."/>
            <person name="Murat C."/>
            <person name="Nolan M."/>
            <person name="Ohm R.A."/>
            <person name="Pangilinan J."/>
            <person name="Pereira M.F."/>
            <person name="Perotto S."/>
            <person name="Peter M."/>
            <person name="Pfister S."/>
            <person name="Riley R."/>
            <person name="Sitrit Y."/>
            <person name="Stielow J.B."/>
            <person name="Szollosi G."/>
            <person name="Zifcakova L."/>
            <person name="Stursova M."/>
            <person name="Spatafora J.W."/>
            <person name="Tedersoo L."/>
            <person name="Vaario L.M."/>
            <person name="Yamada A."/>
            <person name="Yan M."/>
            <person name="Wang P."/>
            <person name="Xu J."/>
            <person name="Bruns T."/>
            <person name="Baldrian P."/>
            <person name="Vilgalys R."/>
            <person name="Dunand C."/>
            <person name="Henrissat B."/>
            <person name="Grigoriev I.V."/>
            <person name="Hibbett D."/>
            <person name="Nagy L.G."/>
            <person name="Martin F.M."/>
        </authorList>
    </citation>
    <scope>NUCLEOTIDE SEQUENCE</scope>
    <source>
        <strain evidence="2">UP504</strain>
    </source>
</reference>
<accession>A0A9P6DYX4</accession>
<dbReference type="Proteomes" id="UP000886523">
    <property type="component" value="Unassembled WGS sequence"/>
</dbReference>
<keyword evidence="3" id="KW-1185">Reference proteome</keyword>
<proteinExistence type="predicted"/>
<evidence type="ECO:0000256" key="1">
    <source>
        <dbReference type="SAM" id="MobiDB-lite"/>
    </source>
</evidence>
<feature type="region of interest" description="Disordered" evidence="1">
    <location>
        <begin position="80"/>
        <end position="103"/>
    </location>
</feature>
<organism evidence="2 3">
    <name type="scientific">Hydnum rufescens UP504</name>
    <dbReference type="NCBI Taxonomy" id="1448309"/>
    <lineage>
        <taxon>Eukaryota</taxon>
        <taxon>Fungi</taxon>
        <taxon>Dikarya</taxon>
        <taxon>Basidiomycota</taxon>
        <taxon>Agaricomycotina</taxon>
        <taxon>Agaricomycetes</taxon>
        <taxon>Cantharellales</taxon>
        <taxon>Hydnaceae</taxon>
        <taxon>Hydnum</taxon>
    </lineage>
</organism>
<feature type="compositionally biased region" description="Polar residues" evidence="1">
    <location>
        <begin position="262"/>
        <end position="277"/>
    </location>
</feature>
<feature type="region of interest" description="Disordered" evidence="1">
    <location>
        <begin position="252"/>
        <end position="285"/>
    </location>
</feature>